<evidence type="ECO:0000313" key="2">
    <source>
        <dbReference type="EMBL" id="GFR09828.1"/>
    </source>
</evidence>
<protein>
    <submittedName>
        <fullName evidence="2">Uncharacterized protein</fullName>
    </submittedName>
</protein>
<dbReference type="EMBL" id="BMAO01006585">
    <property type="protein sequence ID" value="GFR09828.1"/>
    <property type="molecule type" value="Genomic_DNA"/>
</dbReference>
<reference evidence="2" key="1">
    <citation type="submission" date="2020-07" db="EMBL/GenBank/DDBJ databases">
        <title>Multicomponent nature underlies the extraordinary mechanical properties of spider dragline silk.</title>
        <authorList>
            <person name="Kono N."/>
            <person name="Nakamura H."/>
            <person name="Mori M."/>
            <person name="Yoshida Y."/>
            <person name="Ohtoshi R."/>
            <person name="Malay A.D."/>
            <person name="Moran D.A.P."/>
            <person name="Tomita M."/>
            <person name="Numata K."/>
            <person name="Arakawa K."/>
        </authorList>
    </citation>
    <scope>NUCLEOTIDE SEQUENCE</scope>
</reference>
<gene>
    <name evidence="2" type="ORF">TNCT_583311</name>
</gene>
<dbReference type="AlphaFoldDB" id="A0A8X6GSV6"/>
<sequence length="140" mass="16160">MLFEVLYKRNKKQFLRPHFRSFNTQDEHFPTTDDIQDINYWRCGSKGHASFMCHFPPPPRGSSIVQPSEFRESNSLSYLLVAQLIMVIIHKKRGTTNLNCYDSRRNSNSNCNSTPGRYATTNPSNSVNCVKTQTNKRALI</sequence>
<organism evidence="2 3">
    <name type="scientific">Trichonephila clavata</name>
    <name type="common">Joro spider</name>
    <name type="synonym">Nephila clavata</name>
    <dbReference type="NCBI Taxonomy" id="2740835"/>
    <lineage>
        <taxon>Eukaryota</taxon>
        <taxon>Metazoa</taxon>
        <taxon>Ecdysozoa</taxon>
        <taxon>Arthropoda</taxon>
        <taxon>Chelicerata</taxon>
        <taxon>Arachnida</taxon>
        <taxon>Araneae</taxon>
        <taxon>Araneomorphae</taxon>
        <taxon>Entelegynae</taxon>
        <taxon>Araneoidea</taxon>
        <taxon>Nephilidae</taxon>
        <taxon>Trichonephila</taxon>
    </lineage>
</organism>
<keyword evidence="3" id="KW-1185">Reference proteome</keyword>
<evidence type="ECO:0000313" key="3">
    <source>
        <dbReference type="Proteomes" id="UP000887116"/>
    </source>
</evidence>
<feature type="region of interest" description="Disordered" evidence="1">
    <location>
        <begin position="104"/>
        <end position="125"/>
    </location>
</feature>
<accession>A0A8X6GSV6</accession>
<dbReference type="Proteomes" id="UP000887116">
    <property type="component" value="Unassembled WGS sequence"/>
</dbReference>
<name>A0A8X6GSV6_TRICU</name>
<comment type="caution">
    <text evidence="2">The sequence shown here is derived from an EMBL/GenBank/DDBJ whole genome shotgun (WGS) entry which is preliminary data.</text>
</comment>
<evidence type="ECO:0000256" key="1">
    <source>
        <dbReference type="SAM" id="MobiDB-lite"/>
    </source>
</evidence>
<proteinExistence type="predicted"/>